<gene>
    <name evidence="2" type="ORF">RVIR1_05210</name>
</gene>
<name>A0A2Z5UTS8_9COXI</name>
<protein>
    <submittedName>
        <fullName evidence="2">Uncharacterized protein</fullName>
    </submittedName>
</protein>
<evidence type="ECO:0000313" key="2">
    <source>
        <dbReference type="EMBL" id="BBB15026.1"/>
    </source>
</evidence>
<dbReference type="OrthoDB" id="5660074at2"/>
<accession>A0A2Z5UTS8</accession>
<dbReference type="AlphaFoldDB" id="A0A2Z5UTS8"/>
<proteinExistence type="predicted"/>
<organism evidence="2 3">
    <name type="scientific">Candidatus Rickettsiella viridis</name>
    <dbReference type="NCBI Taxonomy" id="676208"/>
    <lineage>
        <taxon>Bacteria</taxon>
        <taxon>Pseudomonadati</taxon>
        <taxon>Pseudomonadota</taxon>
        <taxon>Gammaproteobacteria</taxon>
        <taxon>Legionellales</taxon>
        <taxon>Coxiellaceae</taxon>
        <taxon>Rickettsiella</taxon>
    </lineage>
</organism>
<evidence type="ECO:0000256" key="1">
    <source>
        <dbReference type="SAM" id="MobiDB-lite"/>
    </source>
</evidence>
<dbReference type="EMBL" id="AP018005">
    <property type="protein sequence ID" value="BBB15026.1"/>
    <property type="molecule type" value="Genomic_DNA"/>
</dbReference>
<reference evidence="2 3" key="1">
    <citation type="submission" date="2017-03" db="EMBL/GenBank/DDBJ databases">
        <title>The genome sequence of Candidatus Rickettsiella viridis.</title>
        <authorList>
            <person name="Nikoh N."/>
            <person name="Tsuchida T."/>
            <person name="Yamaguchi K."/>
            <person name="Maeda T."/>
            <person name="Shigenobu S."/>
            <person name="Fukatsu T."/>
        </authorList>
    </citation>
    <scope>NUCLEOTIDE SEQUENCE [LARGE SCALE GENOMIC DNA]</scope>
    <source>
        <strain evidence="2 3">Ap-RA04</strain>
    </source>
</reference>
<dbReference type="RefSeq" id="WP_126322520.1">
    <property type="nucleotide sequence ID" value="NZ_AP018005.1"/>
</dbReference>
<dbReference type="KEGG" id="rvi:RVIR1_05210"/>
<sequence length="81" mass="9052">MFGKESNKRSHSTHSGSATFKQRIAPKIAAHIQEPIVVRITGEDTCLNAWLIENLRTISPLHITLSARGAQRPGKCYRKRA</sequence>
<feature type="region of interest" description="Disordered" evidence="1">
    <location>
        <begin position="1"/>
        <end position="21"/>
    </location>
</feature>
<evidence type="ECO:0000313" key="3">
    <source>
        <dbReference type="Proteomes" id="UP000282483"/>
    </source>
</evidence>
<dbReference type="Proteomes" id="UP000282483">
    <property type="component" value="Chromosome"/>
</dbReference>
<keyword evidence="3" id="KW-1185">Reference proteome</keyword>